<gene>
    <name evidence="2" type="ORF">QCA50_012768</name>
</gene>
<accession>A0AAW0FYF9</accession>
<organism evidence="2 3">
    <name type="scientific">Cerrena zonata</name>
    <dbReference type="NCBI Taxonomy" id="2478898"/>
    <lineage>
        <taxon>Eukaryota</taxon>
        <taxon>Fungi</taxon>
        <taxon>Dikarya</taxon>
        <taxon>Basidiomycota</taxon>
        <taxon>Agaricomycotina</taxon>
        <taxon>Agaricomycetes</taxon>
        <taxon>Polyporales</taxon>
        <taxon>Cerrenaceae</taxon>
        <taxon>Cerrena</taxon>
    </lineage>
</organism>
<dbReference type="AlphaFoldDB" id="A0AAW0FYF9"/>
<dbReference type="PANTHER" id="PTHR28187">
    <property type="entry name" value="PROTEIN RCR1-RELATED"/>
    <property type="match status" value="1"/>
</dbReference>
<proteinExistence type="predicted"/>
<dbReference type="Pfam" id="PF12273">
    <property type="entry name" value="RCR"/>
    <property type="match status" value="1"/>
</dbReference>
<keyword evidence="3" id="KW-1185">Reference proteome</keyword>
<dbReference type="InterPro" id="IPR020999">
    <property type="entry name" value="Chitin_synth_reg_RCR"/>
</dbReference>
<feature type="compositionally biased region" description="Polar residues" evidence="1">
    <location>
        <begin position="1"/>
        <end position="12"/>
    </location>
</feature>
<feature type="region of interest" description="Disordered" evidence="1">
    <location>
        <begin position="1"/>
        <end position="148"/>
    </location>
</feature>
<dbReference type="EMBL" id="JASBNA010000027">
    <property type="protein sequence ID" value="KAK7684124.1"/>
    <property type="molecule type" value="Genomic_DNA"/>
</dbReference>
<reference evidence="2 3" key="1">
    <citation type="submission" date="2022-09" db="EMBL/GenBank/DDBJ databases">
        <authorList>
            <person name="Palmer J.M."/>
        </authorList>
    </citation>
    <scope>NUCLEOTIDE SEQUENCE [LARGE SCALE GENOMIC DNA]</scope>
    <source>
        <strain evidence="2 3">DSM 7382</strain>
    </source>
</reference>
<comment type="caution">
    <text evidence="2">The sequence shown here is derived from an EMBL/GenBank/DDBJ whole genome shotgun (WGS) entry which is preliminary data.</text>
</comment>
<protein>
    <submittedName>
        <fullName evidence="2">Uncharacterized protein</fullName>
    </submittedName>
</protein>
<dbReference type="GO" id="GO:0016192">
    <property type="term" value="P:vesicle-mediated transport"/>
    <property type="evidence" value="ECO:0007669"/>
    <property type="project" value="TreeGrafter"/>
</dbReference>
<evidence type="ECO:0000313" key="3">
    <source>
        <dbReference type="Proteomes" id="UP001385951"/>
    </source>
</evidence>
<dbReference type="Proteomes" id="UP001385951">
    <property type="component" value="Unassembled WGS sequence"/>
</dbReference>
<name>A0AAW0FYF9_9APHY</name>
<evidence type="ECO:0000313" key="2">
    <source>
        <dbReference type="EMBL" id="KAK7684124.1"/>
    </source>
</evidence>
<sequence length="148" mass="16293">MTPPSYVQSQHQQYHDPQVNNQSYVPTYTATANEYDMGYYDNNGNFHANPNAKSEYANNPTFPDSAHHREPQPPAQQAGPISPSIPVVSDEHTDLYNESTIDDIYRRPSGPPNTTGTFTRPEGPPPFEGSSGTLGTSLSESKTPPKKQ</sequence>
<evidence type="ECO:0000256" key="1">
    <source>
        <dbReference type="SAM" id="MobiDB-lite"/>
    </source>
</evidence>
<feature type="compositionally biased region" description="Polar residues" evidence="1">
    <location>
        <begin position="18"/>
        <end position="32"/>
    </location>
</feature>
<feature type="compositionally biased region" description="Polar residues" evidence="1">
    <location>
        <begin position="42"/>
        <end position="62"/>
    </location>
</feature>
<dbReference type="PANTHER" id="PTHR28187:SF1">
    <property type="entry name" value="PROTEIN RCR1-RELATED"/>
    <property type="match status" value="1"/>
</dbReference>
<feature type="compositionally biased region" description="Low complexity" evidence="1">
    <location>
        <begin position="128"/>
        <end position="141"/>
    </location>
</feature>